<dbReference type="OrthoDB" id="10068192at2759"/>
<feature type="coiled-coil region" evidence="4">
    <location>
        <begin position="54"/>
        <end position="141"/>
    </location>
</feature>
<proteinExistence type="predicted"/>
<evidence type="ECO:0000256" key="1">
    <source>
        <dbReference type="ARBA" id="ARBA00004170"/>
    </source>
</evidence>
<keyword evidence="2" id="KW-0597">Phosphoprotein</keyword>
<sequence>MDENTSISPCKEGKDAGNELQLQGETEHLRQHLAERDAHIAALETEFLKSTVRVTDLEEELSTWKEKYERLNDSHKRVQRLNQVLEDKLLQMVDKMKSEKSQLTKDIATLSVRLAESKHNVSILQKENERYKNDMNLAIQLLQCKPDNFVSQKLDNSDKDILPFTEETLVIEHAHNDKKLLEDNMKLEANVQTNIVTKIDDNLKNINKPVNMEPTVHHNSCDRTSHSSAKGSNNSIINEPIKNVPHAKDIRPKNENVDMSDHHSIRKNSQSSMGAVSRTSSLTKSTSSTHKCNTQVGPGPRFCSLRMQAGSKNILLDNAQPDVPPVLYTRQSKCTENAIFKDLNESTTDNFINLHKFDSGIESNDRNENVVVESTLIDVHVDNNNKDVSSSSKTNSINPVLLNVSSSPLQPLKTHNYQTTSEKGSKMHDQKKRTASEVVSLLSDIDFSSREKNYKEEIKLEGPGVKSGQDTTPDCNGIKIFNFDRYEQNKLGVQLKPLRKVDMSQLHTIENTRISKDFPPQGEMPKFQKNISIMAKPTPSVPTVVNVYPNLTQTHLKVNESKKVFTNEQSTSSLSSDDSAALLQKQQLLRVAEWVEQNLEQHNNLNDPTVLEEDINFNKSARRESKPNRVNENLDNALKMPHPVSKYSNSFTRDEDPSWILKNIPQKKTDQQVNNTNAKFNVAKETIFPVDSEDTTSVIEVVNLNDENVNNNNLMVDLGHEKEISAEEFARMEYNVKKFLLSGPHWVNPEAVCRTRRTSSKTETDV</sequence>
<feature type="compositionally biased region" description="Low complexity" evidence="5">
    <location>
        <begin position="277"/>
        <end position="289"/>
    </location>
</feature>
<dbReference type="AlphaFoldDB" id="A0A4C1YCC4"/>
<dbReference type="STRING" id="151549.A0A4C1YCC4"/>
<dbReference type="GO" id="GO:0016020">
    <property type="term" value="C:membrane"/>
    <property type="evidence" value="ECO:0007669"/>
    <property type="project" value="UniProtKB-SubCell"/>
</dbReference>
<keyword evidence="4" id="KW-0175">Coiled coil</keyword>
<dbReference type="InterPro" id="IPR043441">
    <property type="entry name" value="Tjap1/BEGAIN"/>
</dbReference>
<dbReference type="PANTHER" id="PTHR28664">
    <property type="entry name" value="TIGHT JUNCTION-ASSOCIATED PROTEIN 1"/>
    <property type="match status" value="1"/>
</dbReference>
<protein>
    <submittedName>
        <fullName evidence="6">Tight junction-associated protein 1</fullName>
    </submittedName>
</protein>
<keyword evidence="3" id="KW-0472">Membrane</keyword>
<dbReference type="EMBL" id="BGZK01001129">
    <property type="protein sequence ID" value="GBP71995.1"/>
    <property type="molecule type" value="Genomic_DNA"/>
</dbReference>
<reference evidence="6 7" key="1">
    <citation type="journal article" date="2019" name="Commun. Biol.">
        <title>The bagworm genome reveals a unique fibroin gene that provides high tensile strength.</title>
        <authorList>
            <person name="Kono N."/>
            <person name="Nakamura H."/>
            <person name="Ohtoshi R."/>
            <person name="Tomita M."/>
            <person name="Numata K."/>
            <person name="Arakawa K."/>
        </authorList>
    </citation>
    <scope>NUCLEOTIDE SEQUENCE [LARGE SCALE GENOMIC DNA]</scope>
</reference>
<organism evidence="6 7">
    <name type="scientific">Eumeta variegata</name>
    <name type="common">Bagworm moth</name>
    <name type="synonym">Eumeta japonica</name>
    <dbReference type="NCBI Taxonomy" id="151549"/>
    <lineage>
        <taxon>Eukaryota</taxon>
        <taxon>Metazoa</taxon>
        <taxon>Ecdysozoa</taxon>
        <taxon>Arthropoda</taxon>
        <taxon>Hexapoda</taxon>
        <taxon>Insecta</taxon>
        <taxon>Pterygota</taxon>
        <taxon>Neoptera</taxon>
        <taxon>Endopterygota</taxon>
        <taxon>Lepidoptera</taxon>
        <taxon>Glossata</taxon>
        <taxon>Ditrysia</taxon>
        <taxon>Tineoidea</taxon>
        <taxon>Psychidae</taxon>
        <taxon>Oiketicinae</taxon>
        <taxon>Eumeta</taxon>
    </lineage>
</organism>
<evidence type="ECO:0000313" key="7">
    <source>
        <dbReference type="Proteomes" id="UP000299102"/>
    </source>
</evidence>
<accession>A0A4C1YCC4</accession>
<gene>
    <name evidence="6" type="primary">Tjap1</name>
    <name evidence="6" type="ORF">EVAR_38674_1</name>
</gene>
<evidence type="ECO:0000313" key="6">
    <source>
        <dbReference type="EMBL" id="GBP71995.1"/>
    </source>
</evidence>
<feature type="compositionally biased region" description="Polar residues" evidence="5">
    <location>
        <begin position="226"/>
        <end position="237"/>
    </location>
</feature>
<dbReference type="PANTHER" id="PTHR28664:SF4">
    <property type="entry name" value="TIGHT JUNCTION-ASSOCIATED PROTEIN 1"/>
    <property type="match status" value="1"/>
</dbReference>
<feature type="compositionally biased region" description="Basic and acidic residues" evidence="5">
    <location>
        <begin position="246"/>
        <end position="263"/>
    </location>
</feature>
<comment type="caution">
    <text evidence="6">The sequence shown here is derived from an EMBL/GenBank/DDBJ whole genome shotgun (WGS) entry which is preliminary data.</text>
</comment>
<evidence type="ECO:0000256" key="4">
    <source>
        <dbReference type="SAM" id="Coils"/>
    </source>
</evidence>
<feature type="region of interest" description="Disordered" evidence="5">
    <location>
        <begin position="211"/>
        <end position="295"/>
    </location>
</feature>
<evidence type="ECO:0000256" key="2">
    <source>
        <dbReference type="ARBA" id="ARBA00022553"/>
    </source>
</evidence>
<dbReference type="Proteomes" id="UP000299102">
    <property type="component" value="Unassembled WGS sequence"/>
</dbReference>
<evidence type="ECO:0000256" key="3">
    <source>
        <dbReference type="ARBA" id="ARBA00023136"/>
    </source>
</evidence>
<evidence type="ECO:0000256" key="5">
    <source>
        <dbReference type="SAM" id="MobiDB-lite"/>
    </source>
</evidence>
<name>A0A4C1YCC4_EUMVA</name>
<keyword evidence="7" id="KW-1185">Reference proteome</keyword>
<comment type="subcellular location">
    <subcellularLocation>
        <location evidence="1">Membrane</location>
        <topology evidence="1">Peripheral membrane protein</topology>
    </subcellularLocation>
</comment>
<feature type="compositionally biased region" description="Basic and acidic residues" evidence="5">
    <location>
        <begin position="215"/>
        <end position="225"/>
    </location>
</feature>